<keyword evidence="8" id="KW-0238">DNA-binding</keyword>
<evidence type="ECO:0000256" key="4">
    <source>
        <dbReference type="ARBA" id="ARBA00022763"/>
    </source>
</evidence>
<organism evidence="14 15">
    <name type="scientific">Lawsonibacter faecis</name>
    <dbReference type="NCBI Taxonomy" id="2763052"/>
    <lineage>
        <taxon>Bacteria</taxon>
        <taxon>Bacillati</taxon>
        <taxon>Bacillota</taxon>
        <taxon>Clostridia</taxon>
        <taxon>Eubacteriales</taxon>
        <taxon>Oscillospiraceae</taxon>
        <taxon>Lawsonibacter</taxon>
    </lineage>
</organism>
<dbReference type="EC" id="3.4.21.88" evidence="14"/>
<dbReference type="CDD" id="cd06529">
    <property type="entry name" value="S24_LexA-like"/>
    <property type="match status" value="1"/>
</dbReference>
<dbReference type="GO" id="GO:0045892">
    <property type="term" value="P:negative regulation of DNA-templated transcription"/>
    <property type="evidence" value="ECO:0007669"/>
    <property type="project" value="InterPro"/>
</dbReference>
<dbReference type="GO" id="GO:0009432">
    <property type="term" value="P:SOS response"/>
    <property type="evidence" value="ECO:0007669"/>
    <property type="project" value="UniProtKB-KW"/>
</dbReference>
<dbReference type="Gene3D" id="2.10.109.10">
    <property type="entry name" value="Umud Fragment, subunit A"/>
    <property type="match status" value="1"/>
</dbReference>
<evidence type="ECO:0000256" key="8">
    <source>
        <dbReference type="ARBA" id="ARBA00023125"/>
    </source>
</evidence>
<keyword evidence="2" id="KW-0678">Repressor</keyword>
<evidence type="ECO:0000256" key="5">
    <source>
        <dbReference type="ARBA" id="ARBA00022801"/>
    </source>
</evidence>
<dbReference type="EMBL" id="JACOPQ010000002">
    <property type="protein sequence ID" value="MBC5736207.1"/>
    <property type="molecule type" value="Genomic_DNA"/>
</dbReference>
<keyword evidence="5 12" id="KW-0378">Hydrolase</keyword>
<dbReference type="InterPro" id="IPR006200">
    <property type="entry name" value="LexA"/>
</dbReference>
<dbReference type="GO" id="GO:0006260">
    <property type="term" value="P:DNA replication"/>
    <property type="evidence" value="ECO:0007669"/>
    <property type="project" value="UniProtKB-KW"/>
</dbReference>
<keyword evidence="15" id="KW-1185">Reference proteome</keyword>
<keyword evidence="11" id="KW-0742">SOS response</keyword>
<dbReference type="SUPFAM" id="SSF51306">
    <property type="entry name" value="LexA/Signal peptidase"/>
    <property type="match status" value="1"/>
</dbReference>
<dbReference type="Proteomes" id="UP000607645">
    <property type="component" value="Unassembled WGS sequence"/>
</dbReference>
<keyword evidence="7" id="KW-0805">Transcription regulation</keyword>
<reference evidence="14" key="1">
    <citation type="submission" date="2020-08" db="EMBL/GenBank/DDBJ databases">
        <title>Genome public.</title>
        <authorList>
            <person name="Liu C."/>
            <person name="Sun Q."/>
        </authorList>
    </citation>
    <scope>NUCLEOTIDE SEQUENCE</scope>
    <source>
        <strain evidence="14">NSJ-52</strain>
    </source>
</reference>
<evidence type="ECO:0000256" key="9">
    <source>
        <dbReference type="ARBA" id="ARBA00023163"/>
    </source>
</evidence>
<dbReference type="Gene3D" id="1.10.10.10">
    <property type="entry name" value="Winged helix-like DNA-binding domain superfamily/Winged helix DNA-binding domain"/>
    <property type="match status" value="1"/>
</dbReference>
<sequence length="200" mass="22450">MRSKSEELMLRIREYIESYFERYSSTPTVREIAGAMKIAVSSAHRYLVAMAEKDMVFYENGTLSTPKIRRMNPAVSPAAIVGSIPCGSPEEKEAQVEEYLPLSVSFFGKGDFYALRASGSSMVDAQIDDGDLVIIRQQHTAQVGEIVVALTDEDKNTLKRLLYDDDRQSYYLHPENKDMEDIYVSGLRVQGVATHVIKAL</sequence>
<evidence type="ECO:0000313" key="15">
    <source>
        <dbReference type="Proteomes" id="UP000607645"/>
    </source>
</evidence>
<evidence type="ECO:0000256" key="2">
    <source>
        <dbReference type="ARBA" id="ARBA00022491"/>
    </source>
</evidence>
<dbReference type="NCBIfam" id="TIGR00498">
    <property type="entry name" value="lexA"/>
    <property type="match status" value="1"/>
</dbReference>
<keyword evidence="9" id="KW-0804">Transcription</keyword>
<evidence type="ECO:0000256" key="1">
    <source>
        <dbReference type="ARBA" id="ARBA00007484"/>
    </source>
</evidence>
<evidence type="ECO:0000256" key="11">
    <source>
        <dbReference type="ARBA" id="ARBA00023236"/>
    </source>
</evidence>
<dbReference type="InterPro" id="IPR015927">
    <property type="entry name" value="Peptidase_S24_S26A/B/C"/>
</dbReference>
<proteinExistence type="inferred from homology"/>
<keyword evidence="6 12" id="KW-0068">Autocatalytic cleavage</keyword>
<dbReference type="Pfam" id="PF00717">
    <property type="entry name" value="Peptidase_S24"/>
    <property type="match status" value="1"/>
</dbReference>
<evidence type="ECO:0000259" key="13">
    <source>
        <dbReference type="Pfam" id="PF00717"/>
    </source>
</evidence>
<dbReference type="GO" id="GO:0006281">
    <property type="term" value="P:DNA repair"/>
    <property type="evidence" value="ECO:0007669"/>
    <property type="project" value="UniProtKB-KW"/>
</dbReference>
<dbReference type="PRINTS" id="PR00726">
    <property type="entry name" value="LEXASERPTASE"/>
</dbReference>
<dbReference type="InterPro" id="IPR036286">
    <property type="entry name" value="LexA/Signal_pep-like_sf"/>
</dbReference>
<dbReference type="InterPro" id="IPR036388">
    <property type="entry name" value="WH-like_DNA-bd_sf"/>
</dbReference>
<accession>A0A8J6J4V0</accession>
<evidence type="ECO:0000256" key="3">
    <source>
        <dbReference type="ARBA" id="ARBA00022705"/>
    </source>
</evidence>
<dbReference type="PANTHER" id="PTHR33516">
    <property type="entry name" value="LEXA REPRESSOR"/>
    <property type="match status" value="1"/>
</dbReference>
<dbReference type="GO" id="GO:0003677">
    <property type="term" value="F:DNA binding"/>
    <property type="evidence" value="ECO:0007669"/>
    <property type="project" value="UniProtKB-KW"/>
</dbReference>
<comment type="caution">
    <text evidence="14">The sequence shown here is derived from an EMBL/GenBank/DDBJ whole genome shotgun (WGS) entry which is preliminary data.</text>
</comment>
<evidence type="ECO:0000313" key="14">
    <source>
        <dbReference type="EMBL" id="MBC5736207.1"/>
    </source>
</evidence>
<evidence type="ECO:0000256" key="7">
    <source>
        <dbReference type="ARBA" id="ARBA00023015"/>
    </source>
</evidence>
<keyword evidence="4" id="KW-0227">DNA damage</keyword>
<keyword evidence="10" id="KW-0234">DNA repair</keyword>
<dbReference type="RefSeq" id="WP_186918571.1">
    <property type="nucleotide sequence ID" value="NZ_JACOPQ010000002.1"/>
</dbReference>
<evidence type="ECO:0000256" key="12">
    <source>
        <dbReference type="RuleBase" id="RU003991"/>
    </source>
</evidence>
<gene>
    <name evidence="14" type="primary">lexA</name>
    <name evidence="14" type="ORF">H8S62_04170</name>
</gene>
<dbReference type="PANTHER" id="PTHR33516:SF2">
    <property type="entry name" value="LEXA REPRESSOR-RELATED"/>
    <property type="match status" value="1"/>
</dbReference>
<evidence type="ECO:0000256" key="10">
    <source>
        <dbReference type="ARBA" id="ARBA00023204"/>
    </source>
</evidence>
<comment type="similarity">
    <text evidence="1 12">Belongs to the peptidase S24 family.</text>
</comment>
<protein>
    <submittedName>
        <fullName evidence="14">Repressor LexA</fullName>
        <ecNumber evidence="14">3.4.21.88</ecNumber>
    </submittedName>
</protein>
<dbReference type="InterPro" id="IPR050077">
    <property type="entry name" value="LexA_repressor"/>
</dbReference>
<dbReference type="AlphaFoldDB" id="A0A8J6J4V0"/>
<evidence type="ECO:0000256" key="6">
    <source>
        <dbReference type="ARBA" id="ARBA00022813"/>
    </source>
</evidence>
<name>A0A8J6J4V0_9FIRM</name>
<feature type="domain" description="Peptidase S24/S26A/S26B/S26C" evidence="13">
    <location>
        <begin position="80"/>
        <end position="193"/>
    </location>
</feature>
<keyword evidence="3" id="KW-0235">DNA replication</keyword>
<dbReference type="InterPro" id="IPR006197">
    <property type="entry name" value="Peptidase_S24_LexA"/>
</dbReference>
<dbReference type="GO" id="GO:0004252">
    <property type="term" value="F:serine-type endopeptidase activity"/>
    <property type="evidence" value="ECO:0007669"/>
    <property type="project" value="UniProtKB-EC"/>
</dbReference>
<dbReference type="InterPro" id="IPR039418">
    <property type="entry name" value="LexA-like"/>
</dbReference>